<comment type="caution">
    <text evidence="2">The sequence shown here is derived from an EMBL/GenBank/DDBJ whole genome shotgun (WGS) entry which is preliminary data.</text>
</comment>
<keyword evidence="1" id="KW-0472">Membrane</keyword>
<dbReference type="OrthoDB" id="10361526at2759"/>
<proteinExistence type="predicted"/>
<evidence type="ECO:0000313" key="2">
    <source>
        <dbReference type="EMBL" id="OQR99481.1"/>
    </source>
</evidence>
<reference evidence="2 3" key="1">
    <citation type="journal article" date="2014" name="Genome Biol. Evol.">
        <title>The secreted proteins of Achlya hypogyna and Thraustotheca clavata identify the ancestral oomycete secretome and reveal gene acquisitions by horizontal gene transfer.</title>
        <authorList>
            <person name="Misner I."/>
            <person name="Blouin N."/>
            <person name="Leonard G."/>
            <person name="Richards T.A."/>
            <person name="Lane C.E."/>
        </authorList>
    </citation>
    <scope>NUCLEOTIDE SEQUENCE [LARGE SCALE GENOMIC DNA]</scope>
    <source>
        <strain evidence="2 3">ATCC 48635</strain>
    </source>
</reference>
<protein>
    <submittedName>
        <fullName evidence="2">Uncharacterized protein</fullName>
    </submittedName>
</protein>
<keyword evidence="3" id="KW-1185">Reference proteome</keyword>
<evidence type="ECO:0000256" key="1">
    <source>
        <dbReference type="SAM" id="Phobius"/>
    </source>
</evidence>
<feature type="transmembrane region" description="Helical" evidence="1">
    <location>
        <begin position="26"/>
        <end position="48"/>
    </location>
</feature>
<evidence type="ECO:0000313" key="3">
    <source>
        <dbReference type="Proteomes" id="UP000243579"/>
    </source>
</evidence>
<name>A0A1V9ZNF9_ACHHY</name>
<gene>
    <name evidence="2" type="ORF">ACHHYP_06017</name>
</gene>
<accession>A0A1V9ZNF9</accession>
<sequence length="168" mass="18808">MNAAACYWNETRGSCYKADWKACGYAWLNVAPVGLFAAVWVGFGITLLRHHGFLLGLFQVDASSIHDRIAQGIAIALSQRKFGSVRQRQLQRYLKLCAMCSEWPTYTFTPLSIAFKVSGTPPIIDSLLFSLNFTNERWNLGLAVSAGVTIAFLRRWHPPSGFSSFPHY</sequence>
<dbReference type="AlphaFoldDB" id="A0A1V9ZNF9"/>
<keyword evidence="1" id="KW-0812">Transmembrane</keyword>
<keyword evidence="1" id="KW-1133">Transmembrane helix</keyword>
<dbReference type="Proteomes" id="UP000243579">
    <property type="component" value="Unassembled WGS sequence"/>
</dbReference>
<organism evidence="2 3">
    <name type="scientific">Achlya hypogyna</name>
    <name type="common">Oomycete</name>
    <name type="synonym">Protoachlya hypogyna</name>
    <dbReference type="NCBI Taxonomy" id="1202772"/>
    <lineage>
        <taxon>Eukaryota</taxon>
        <taxon>Sar</taxon>
        <taxon>Stramenopiles</taxon>
        <taxon>Oomycota</taxon>
        <taxon>Saprolegniomycetes</taxon>
        <taxon>Saprolegniales</taxon>
        <taxon>Achlyaceae</taxon>
        <taxon>Achlya</taxon>
    </lineage>
</organism>
<dbReference type="EMBL" id="JNBR01000058">
    <property type="protein sequence ID" value="OQR99481.1"/>
    <property type="molecule type" value="Genomic_DNA"/>
</dbReference>